<organism evidence="3 5">
    <name type="scientific">Sphingomonas koreensis</name>
    <dbReference type="NCBI Taxonomy" id="93064"/>
    <lineage>
        <taxon>Bacteria</taxon>
        <taxon>Pseudomonadati</taxon>
        <taxon>Pseudomonadota</taxon>
        <taxon>Alphaproteobacteria</taxon>
        <taxon>Sphingomonadales</taxon>
        <taxon>Sphingomonadaceae</taxon>
        <taxon>Sphingomonas</taxon>
    </lineage>
</organism>
<dbReference type="GeneID" id="44133072"/>
<feature type="signal peptide" evidence="1">
    <location>
        <begin position="1"/>
        <end position="24"/>
    </location>
</feature>
<dbReference type="EMBL" id="QQWO01000006">
    <property type="protein sequence ID" value="RSV04120.1"/>
    <property type="molecule type" value="Genomic_DNA"/>
</dbReference>
<reference evidence="4 6" key="3">
    <citation type="submission" date="2018-07" db="EMBL/GenBank/DDBJ databases">
        <title>Genomic and Epidemiologic Investigation of an Indolent Hospital Outbreak.</title>
        <authorList>
            <person name="Johnson R.C."/>
            <person name="Deming C."/>
            <person name="Conlan S."/>
            <person name="Zellmer C.J."/>
            <person name="Michelin A.V."/>
            <person name="Lee-Lin S."/>
            <person name="Thomas P.J."/>
            <person name="Park M."/>
            <person name="Weingarten R.A."/>
            <person name="Less J."/>
            <person name="Dekker J.P."/>
            <person name="Frank K.M."/>
            <person name="Musser K.A."/>
            <person name="Mcquiston J.R."/>
            <person name="Henderson D.K."/>
            <person name="Lau A.F."/>
            <person name="Palmore T.N."/>
            <person name="Segre J.A."/>
        </authorList>
    </citation>
    <scope>NUCLEOTIDE SEQUENCE [LARGE SCALE GENOMIC DNA]</scope>
    <source>
        <strain evidence="4 6">SK-NIH.Env10_0317</strain>
    </source>
</reference>
<accession>A0A1L6JAC0</accession>
<dbReference type="OrthoDB" id="7428674at2"/>
<dbReference type="STRING" id="93064.BRX40_10910"/>
<protein>
    <recommendedName>
        <fullName evidence="2">DUF2846 domain-containing protein</fullName>
    </recommendedName>
</protein>
<feature type="chain" id="PRO_5041797876" description="DUF2846 domain-containing protein" evidence="1">
    <location>
        <begin position="25"/>
        <end position="154"/>
    </location>
</feature>
<feature type="domain" description="DUF2846" evidence="2">
    <location>
        <begin position="42"/>
        <end position="126"/>
    </location>
</feature>
<reference evidence="5" key="2">
    <citation type="submission" date="2016-12" db="EMBL/GenBank/DDBJ databases">
        <title>Whole genome sequencing of Sphingomonas sp. ABOJV.</title>
        <authorList>
            <person name="Conlan S."/>
            <person name="Thomas P.J."/>
            <person name="Mullikin J."/>
            <person name="Palmore T.N."/>
            <person name="Frank K.M."/>
            <person name="Segre J.A."/>
        </authorList>
    </citation>
    <scope>NUCLEOTIDE SEQUENCE [LARGE SCALE GENOMIC DNA]</scope>
    <source>
        <strain evidence="5">ABOJV</strain>
    </source>
</reference>
<dbReference type="Proteomes" id="UP000286681">
    <property type="component" value="Unassembled WGS sequence"/>
</dbReference>
<dbReference type="InterPro" id="IPR022548">
    <property type="entry name" value="DUF2846"/>
</dbReference>
<dbReference type="EMBL" id="CP018820">
    <property type="protein sequence ID" value="APR52864.1"/>
    <property type="molecule type" value="Genomic_DNA"/>
</dbReference>
<evidence type="ECO:0000313" key="3">
    <source>
        <dbReference type="EMBL" id="APR52864.1"/>
    </source>
</evidence>
<evidence type="ECO:0000313" key="5">
    <source>
        <dbReference type="Proteomes" id="UP000185161"/>
    </source>
</evidence>
<keyword evidence="5" id="KW-1185">Reference proteome</keyword>
<name>A0A1L6JAC0_9SPHN</name>
<sequence length="154" mass="16173">MNYRKTGLLVALAAVCLTPLGASAQEAIAIKTKTGTIGAAPAGKAQIVFWRPGTIIGGALGCTVREGDAEVSRLGAGKYWVHVTDPGKHAYSSRGEKTDTLNMELEDGETYFVRCSIGGGVMVGGAQISPVERAEFEKRAKKMTSWKGPGDGKD</sequence>
<reference evidence="3" key="1">
    <citation type="submission" date="2016-12" db="EMBL/GenBank/DDBJ databases">
        <title>Whole genome sequencing of Sphingomonas koreensis.</title>
        <authorList>
            <person name="Conlan S."/>
            <person name="Thomas P.J."/>
            <person name="Mullikin J."/>
            <person name="Palmore T.N."/>
            <person name="Frank K.M."/>
            <person name="Segre J.A."/>
        </authorList>
    </citation>
    <scope>NUCLEOTIDE SEQUENCE</scope>
    <source>
        <strain evidence="3">ABOJV</strain>
    </source>
</reference>
<evidence type="ECO:0000259" key="2">
    <source>
        <dbReference type="Pfam" id="PF11008"/>
    </source>
</evidence>
<evidence type="ECO:0000256" key="1">
    <source>
        <dbReference type="SAM" id="SignalP"/>
    </source>
</evidence>
<dbReference type="KEGG" id="skr:BRX40_10910"/>
<proteinExistence type="predicted"/>
<gene>
    <name evidence="3" type="ORF">BRX40_10910</name>
    <name evidence="4" type="ORF">CA257_08605</name>
</gene>
<dbReference type="Proteomes" id="UP000185161">
    <property type="component" value="Chromosome"/>
</dbReference>
<evidence type="ECO:0000313" key="4">
    <source>
        <dbReference type="EMBL" id="RSV04120.1"/>
    </source>
</evidence>
<evidence type="ECO:0000313" key="6">
    <source>
        <dbReference type="Proteomes" id="UP000286681"/>
    </source>
</evidence>
<keyword evidence="1" id="KW-0732">Signal</keyword>
<dbReference type="RefSeq" id="WP_075151592.1">
    <property type="nucleotide sequence ID" value="NZ_CP018820.1"/>
</dbReference>
<dbReference type="AlphaFoldDB" id="A0A1L6JAC0"/>
<dbReference type="Pfam" id="PF11008">
    <property type="entry name" value="DUF2846"/>
    <property type="match status" value="1"/>
</dbReference>